<accession>A0A285TEW3</accession>
<proteinExistence type="predicted"/>
<dbReference type="InterPro" id="IPR019888">
    <property type="entry name" value="Tscrpt_reg_AsnC-like"/>
</dbReference>
<dbReference type="SMART" id="SM00344">
    <property type="entry name" value="HTH_ASNC"/>
    <property type="match status" value="1"/>
</dbReference>
<organism evidence="5 6">
    <name type="scientific">Thalassospira xiamenensis</name>
    <dbReference type="NCBI Taxonomy" id="220697"/>
    <lineage>
        <taxon>Bacteria</taxon>
        <taxon>Pseudomonadati</taxon>
        <taxon>Pseudomonadota</taxon>
        <taxon>Alphaproteobacteria</taxon>
        <taxon>Rhodospirillales</taxon>
        <taxon>Thalassospiraceae</taxon>
        <taxon>Thalassospira</taxon>
    </lineage>
</organism>
<keyword evidence="2" id="KW-0238">DNA-binding</keyword>
<dbReference type="InterPro" id="IPR019887">
    <property type="entry name" value="Tscrpt_reg_AsnC/Lrp_C"/>
</dbReference>
<dbReference type="Pfam" id="PF01037">
    <property type="entry name" value="AsnC_trans_reg"/>
    <property type="match status" value="1"/>
</dbReference>
<sequence>MLADLDRIDTKILRILQESADIANATLADHVGLSPSACLRRVAKLRESGVIRKTVAVIDPALVERPLTAVINLEFHRHGNRYRQDFIKKVRALEAVRQCYLVTGEVTGVLVLHMRDMAEYTALCETLFDADDNIVWYRTYIATEVLKDEVGVAL</sequence>
<keyword evidence="1" id="KW-0805">Transcription regulation</keyword>
<dbReference type="Pfam" id="PF13412">
    <property type="entry name" value="HTH_24"/>
    <property type="match status" value="1"/>
</dbReference>
<evidence type="ECO:0000256" key="1">
    <source>
        <dbReference type="ARBA" id="ARBA00023015"/>
    </source>
</evidence>
<dbReference type="PANTHER" id="PTHR30154">
    <property type="entry name" value="LEUCINE-RESPONSIVE REGULATORY PROTEIN"/>
    <property type="match status" value="1"/>
</dbReference>
<dbReference type="GO" id="GO:0006355">
    <property type="term" value="P:regulation of DNA-templated transcription"/>
    <property type="evidence" value="ECO:0007669"/>
    <property type="project" value="UniProtKB-ARBA"/>
</dbReference>
<evidence type="ECO:0000256" key="3">
    <source>
        <dbReference type="ARBA" id="ARBA00023163"/>
    </source>
</evidence>
<dbReference type="GO" id="GO:0005829">
    <property type="term" value="C:cytosol"/>
    <property type="evidence" value="ECO:0007669"/>
    <property type="project" value="TreeGrafter"/>
</dbReference>
<evidence type="ECO:0000313" key="5">
    <source>
        <dbReference type="EMBL" id="SOC20582.1"/>
    </source>
</evidence>
<feature type="domain" description="HTH asnC-type" evidence="4">
    <location>
        <begin position="5"/>
        <end position="74"/>
    </location>
</feature>
<dbReference type="InterPro" id="IPR000485">
    <property type="entry name" value="AsnC-type_HTH_dom"/>
</dbReference>
<dbReference type="AlphaFoldDB" id="A0A285TEW3"/>
<dbReference type="InterPro" id="IPR011008">
    <property type="entry name" value="Dimeric_a/b-barrel"/>
</dbReference>
<dbReference type="PANTHER" id="PTHR30154:SF34">
    <property type="entry name" value="TRANSCRIPTIONAL REGULATOR AZLB"/>
    <property type="match status" value="1"/>
</dbReference>
<dbReference type="SUPFAM" id="SSF46785">
    <property type="entry name" value="Winged helix' DNA-binding domain"/>
    <property type="match status" value="1"/>
</dbReference>
<dbReference type="PRINTS" id="PR00033">
    <property type="entry name" value="HTHASNC"/>
</dbReference>
<dbReference type="Gene3D" id="1.10.10.10">
    <property type="entry name" value="Winged helix-like DNA-binding domain superfamily/Winged helix DNA-binding domain"/>
    <property type="match status" value="1"/>
</dbReference>
<reference evidence="5 6" key="1">
    <citation type="submission" date="2017-08" db="EMBL/GenBank/DDBJ databases">
        <authorList>
            <person name="de Groot N.N."/>
        </authorList>
    </citation>
    <scope>NUCLEOTIDE SEQUENCE [LARGE SCALE GENOMIC DNA]</scope>
    <source>
        <strain evidence="5 6">USBA 78</strain>
    </source>
</reference>
<dbReference type="SUPFAM" id="SSF54909">
    <property type="entry name" value="Dimeric alpha+beta barrel"/>
    <property type="match status" value="1"/>
</dbReference>
<dbReference type="EMBL" id="OBMM01000003">
    <property type="protein sequence ID" value="SOC20582.1"/>
    <property type="molecule type" value="Genomic_DNA"/>
</dbReference>
<dbReference type="GO" id="GO:0043565">
    <property type="term" value="F:sequence-specific DNA binding"/>
    <property type="evidence" value="ECO:0007669"/>
    <property type="project" value="InterPro"/>
</dbReference>
<dbReference type="Gene3D" id="3.30.70.920">
    <property type="match status" value="1"/>
</dbReference>
<evidence type="ECO:0000259" key="4">
    <source>
        <dbReference type="PROSITE" id="PS50956"/>
    </source>
</evidence>
<dbReference type="PROSITE" id="PS50956">
    <property type="entry name" value="HTH_ASNC_2"/>
    <property type="match status" value="1"/>
</dbReference>
<gene>
    <name evidence="5" type="ORF">SAMN05428964_103174</name>
</gene>
<evidence type="ECO:0000313" key="6">
    <source>
        <dbReference type="Proteomes" id="UP000219068"/>
    </source>
</evidence>
<dbReference type="InterPro" id="IPR036388">
    <property type="entry name" value="WH-like_DNA-bd_sf"/>
</dbReference>
<evidence type="ECO:0000256" key="2">
    <source>
        <dbReference type="ARBA" id="ARBA00023125"/>
    </source>
</evidence>
<keyword evidence="3" id="KW-0804">Transcription</keyword>
<dbReference type="CDD" id="cd00090">
    <property type="entry name" value="HTH_ARSR"/>
    <property type="match status" value="1"/>
</dbReference>
<protein>
    <submittedName>
        <fullName evidence="5">Transcriptional regulator, AsnC family</fullName>
    </submittedName>
</protein>
<dbReference type="InterPro" id="IPR011991">
    <property type="entry name" value="ArsR-like_HTH"/>
</dbReference>
<dbReference type="Proteomes" id="UP000219068">
    <property type="component" value="Unassembled WGS sequence"/>
</dbReference>
<dbReference type="InterPro" id="IPR036390">
    <property type="entry name" value="WH_DNA-bd_sf"/>
</dbReference>
<dbReference type="GO" id="GO:0043200">
    <property type="term" value="P:response to amino acid"/>
    <property type="evidence" value="ECO:0007669"/>
    <property type="project" value="TreeGrafter"/>
</dbReference>
<name>A0A285TEW3_9PROT</name>